<comment type="caution">
    <text evidence="5">The sequence shown here is derived from an EMBL/GenBank/DDBJ whole genome shotgun (WGS) entry which is preliminary data.</text>
</comment>
<reference evidence="6" key="1">
    <citation type="submission" date="2016-05" db="EMBL/GenBank/DDBJ databases">
        <authorList>
            <person name="Li Y."/>
        </authorList>
    </citation>
    <scope>NUCLEOTIDE SEQUENCE [LARGE SCALE GENOMIC DNA]</scope>
    <source>
        <strain evidence="6">YIC4027</strain>
    </source>
</reference>
<dbReference type="PANTHER" id="PTHR13887:SF14">
    <property type="entry name" value="DISULFIDE BOND FORMATION PROTEIN D"/>
    <property type="match status" value="1"/>
</dbReference>
<dbReference type="SUPFAM" id="SSF52833">
    <property type="entry name" value="Thioredoxin-like"/>
    <property type="match status" value="1"/>
</dbReference>
<keyword evidence="2" id="KW-0560">Oxidoreductase</keyword>
<organism evidence="5 6">
    <name type="scientific">Sinorhizobium alkalisoli</name>
    <dbReference type="NCBI Taxonomy" id="1752398"/>
    <lineage>
        <taxon>Bacteria</taxon>
        <taxon>Pseudomonadati</taxon>
        <taxon>Pseudomonadota</taxon>
        <taxon>Alphaproteobacteria</taxon>
        <taxon>Hyphomicrobiales</taxon>
        <taxon>Rhizobiaceae</taxon>
        <taxon>Sinorhizobium/Ensifer group</taxon>
        <taxon>Sinorhizobium</taxon>
    </lineage>
</organism>
<keyword evidence="1" id="KW-0732">Signal</keyword>
<evidence type="ECO:0000313" key="5">
    <source>
        <dbReference type="EMBL" id="ODR89400.1"/>
    </source>
</evidence>
<evidence type="ECO:0000313" key="6">
    <source>
        <dbReference type="Proteomes" id="UP000094342"/>
    </source>
</evidence>
<evidence type="ECO:0000256" key="1">
    <source>
        <dbReference type="ARBA" id="ARBA00022729"/>
    </source>
</evidence>
<keyword evidence="6" id="KW-1185">Reference proteome</keyword>
<dbReference type="GO" id="GO:0016491">
    <property type="term" value="F:oxidoreductase activity"/>
    <property type="evidence" value="ECO:0007669"/>
    <property type="project" value="UniProtKB-KW"/>
</dbReference>
<dbReference type="CDD" id="cd03023">
    <property type="entry name" value="DsbA_Com1_like"/>
    <property type="match status" value="1"/>
</dbReference>
<dbReference type="Pfam" id="PF01323">
    <property type="entry name" value="DSBA"/>
    <property type="match status" value="1"/>
</dbReference>
<evidence type="ECO:0000256" key="4">
    <source>
        <dbReference type="ARBA" id="ARBA00023284"/>
    </source>
</evidence>
<dbReference type="Proteomes" id="UP000094342">
    <property type="component" value="Unassembled WGS sequence"/>
</dbReference>
<gene>
    <name evidence="5" type="ORF">A8M32_23520</name>
</gene>
<dbReference type="Gene3D" id="3.40.30.10">
    <property type="entry name" value="Glutaredoxin"/>
    <property type="match status" value="1"/>
</dbReference>
<keyword evidence="4" id="KW-0676">Redox-active center</keyword>
<proteinExistence type="predicted"/>
<keyword evidence="3" id="KW-1015">Disulfide bond</keyword>
<dbReference type="AlphaFoldDB" id="A0A1E3V753"/>
<evidence type="ECO:0000256" key="3">
    <source>
        <dbReference type="ARBA" id="ARBA00023157"/>
    </source>
</evidence>
<dbReference type="InterPro" id="IPR013766">
    <property type="entry name" value="Thioredoxin_domain"/>
</dbReference>
<sequence length="256" mass="27379">MMILKKKMIVGGTLIALAAGIALPQSAAALDAKQKEELGAFIKEYLLANPEIMLEVQEALTTKQRAQQQAAATAAIADNQSAIFNSAYDFTLGNPEGDVTIVEFFDYNCGYCKRALSDMDQILAKDKNIRFVLKEFPILGPDSLAAHKVSAAFRAIAPEKYGDFHRGLLGGEERATEETAIAVAASLGVTEAQLREKMEDDPHDAGVREAYTLANDLGITGTPSYVIGNEAVFGAVGSGELTKKVANMRQCGKTAC</sequence>
<protein>
    <submittedName>
        <fullName evidence="5">Disulfide bond formation protein DsbA</fullName>
    </submittedName>
</protein>
<dbReference type="InterPro" id="IPR001853">
    <property type="entry name" value="DSBA-like_thioredoxin_dom"/>
</dbReference>
<dbReference type="InterPro" id="IPR041205">
    <property type="entry name" value="ScsC_N"/>
</dbReference>
<dbReference type="Pfam" id="PF18312">
    <property type="entry name" value="ScsC_N"/>
    <property type="match status" value="1"/>
</dbReference>
<name>A0A1E3V753_9HYPH</name>
<dbReference type="STRING" id="1752398.A8M32_23520"/>
<dbReference type="InterPro" id="IPR036249">
    <property type="entry name" value="Thioredoxin-like_sf"/>
</dbReference>
<dbReference type="EMBL" id="LYBW01000062">
    <property type="protein sequence ID" value="ODR89400.1"/>
    <property type="molecule type" value="Genomic_DNA"/>
</dbReference>
<accession>A0A1E3V753</accession>
<dbReference type="PANTHER" id="PTHR13887">
    <property type="entry name" value="GLUTATHIONE S-TRANSFERASE KAPPA"/>
    <property type="match status" value="1"/>
</dbReference>
<evidence type="ECO:0000256" key="2">
    <source>
        <dbReference type="ARBA" id="ARBA00023002"/>
    </source>
</evidence>
<dbReference type="PROSITE" id="PS51352">
    <property type="entry name" value="THIOREDOXIN_2"/>
    <property type="match status" value="1"/>
</dbReference>